<dbReference type="GO" id="GO:1990904">
    <property type="term" value="C:ribonucleoprotein complex"/>
    <property type="evidence" value="ECO:0007669"/>
    <property type="project" value="UniProtKB-KW"/>
</dbReference>
<dbReference type="GO" id="GO:0005840">
    <property type="term" value="C:ribosome"/>
    <property type="evidence" value="ECO:0007669"/>
    <property type="project" value="UniProtKB-KW"/>
</dbReference>
<comment type="similarity">
    <text evidence="1 5">Belongs to the universal ribosomal protein uL10 family.</text>
</comment>
<evidence type="ECO:0000313" key="7">
    <source>
        <dbReference type="Proteomes" id="UP000231550"/>
    </source>
</evidence>
<keyword evidence="5" id="KW-0699">rRNA-binding</keyword>
<gene>
    <name evidence="5 6" type="primary">rplJ</name>
    <name evidence="6" type="ORF">COV85_03940</name>
</gene>
<dbReference type="Gene3D" id="6.10.250.290">
    <property type="match status" value="1"/>
</dbReference>
<keyword evidence="3 5" id="KW-0687">Ribonucleoprotein</keyword>
<dbReference type="InterPro" id="IPR022973">
    <property type="entry name" value="Ribosomal_uL10_bac"/>
</dbReference>
<name>A0A2H0KPN5_9BACT</name>
<evidence type="ECO:0000256" key="5">
    <source>
        <dbReference type="HAMAP-Rule" id="MF_00362"/>
    </source>
</evidence>
<comment type="caution">
    <text evidence="6">The sequence shown here is derived from an EMBL/GenBank/DDBJ whole genome shotgun (WGS) entry which is preliminary data.</text>
</comment>
<sequence length="179" mass="19254">MCAAGGRIFFMLTRDQKEKTILEVGEKMAKMKALVLIDYSGMKVGKMSELRRELKKAGAELKVFKRRLVDLALKKSGLSFDVAQIKGQLALVFGYGDEVGAAKAAYKFSGGNKVFKIISGIVSGKNLDAAAVVALAKLPTREELLARLVGTMAAPMSGMVNVLQGNMRGLVTVLSKINK</sequence>
<evidence type="ECO:0000256" key="3">
    <source>
        <dbReference type="ARBA" id="ARBA00023274"/>
    </source>
</evidence>
<dbReference type="PANTHER" id="PTHR11560">
    <property type="entry name" value="39S RIBOSOMAL PROTEIN L10, MITOCHONDRIAL"/>
    <property type="match status" value="1"/>
</dbReference>
<reference evidence="6 7" key="1">
    <citation type="submission" date="2017-09" db="EMBL/GenBank/DDBJ databases">
        <title>Depth-based differentiation of microbial function through sediment-hosted aquifers and enrichment of novel symbionts in the deep terrestrial subsurface.</title>
        <authorList>
            <person name="Probst A.J."/>
            <person name="Ladd B."/>
            <person name="Jarett J.K."/>
            <person name="Geller-Mcgrath D.E."/>
            <person name="Sieber C.M."/>
            <person name="Emerson J.B."/>
            <person name="Anantharaman K."/>
            <person name="Thomas B.C."/>
            <person name="Malmstrom R."/>
            <person name="Stieglmeier M."/>
            <person name="Klingl A."/>
            <person name="Woyke T."/>
            <person name="Ryan C.M."/>
            <person name="Banfield J.F."/>
        </authorList>
    </citation>
    <scope>NUCLEOTIDE SEQUENCE [LARGE SCALE GENOMIC DNA]</scope>
    <source>
        <strain evidence="6">CG11_big_fil_rev_8_21_14_0_20_44_10</strain>
    </source>
</reference>
<evidence type="ECO:0000256" key="4">
    <source>
        <dbReference type="ARBA" id="ARBA00035202"/>
    </source>
</evidence>
<dbReference type="GO" id="GO:0006412">
    <property type="term" value="P:translation"/>
    <property type="evidence" value="ECO:0007669"/>
    <property type="project" value="UniProtKB-UniRule"/>
</dbReference>
<dbReference type="Proteomes" id="UP000231550">
    <property type="component" value="Unassembled WGS sequence"/>
</dbReference>
<dbReference type="InterPro" id="IPR043141">
    <property type="entry name" value="Ribosomal_uL10-like_sf"/>
</dbReference>
<protein>
    <recommendedName>
        <fullName evidence="4 5">Large ribosomal subunit protein uL10</fullName>
    </recommendedName>
</protein>
<comment type="subunit">
    <text evidence="5">Part of the ribosomal stalk of the 50S ribosomal subunit. The N-terminus interacts with L11 and the large rRNA to form the base of the stalk. The C-terminus forms an elongated spine to which L12 dimers bind in a sequential fashion forming a multimeric L10(L12)X complex.</text>
</comment>
<keyword evidence="2 5" id="KW-0689">Ribosomal protein</keyword>
<dbReference type="CDD" id="cd05797">
    <property type="entry name" value="Ribosomal_L10"/>
    <property type="match status" value="1"/>
</dbReference>
<dbReference type="Gene3D" id="3.30.70.1730">
    <property type="match status" value="1"/>
</dbReference>
<dbReference type="GO" id="GO:0070180">
    <property type="term" value="F:large ribosomal subunit rRNA binding"/>
    <property type="evidence" value="ECO:0007669"/>
    <property type="project" value="UniProtKB-UniRule"/>
</dbReference>
<dbReference type="InterPro" id="IPR047865">
    <property type="entry name" value="Ribosomal_uL10_bac_type"/>
</dbReference>
<evidence type="ECO:0000256" key="2">
    <source>
        <dbReference type="ARBA" id="ARBA00022980"/>
    </source>
</evidence>
<dbReference type="HAMAP" id="MF_00362">
    <property type="entry name" value="Ribosomal_uL10"/>
    <property type="match status" value="1"/>
</dbReference>
<evidence type="ECO:0000256" key="1">
    <source>
        <dbReference type="ARBA" id="ARBA00008889"/>
    </source>
</evidence>
<comment type="function">
    <text evidence="5">Forms part of the ribosomal stalk, playing a central role in the interaction of the ribosome with GTP-bound translation factors.</text>
</comment>
<accession>A0A2H0KPN5</accession>
<organism evidence="6 7">
    <name type="scientific">Candidatus Portnoybacteria bacterium CG11_big_fil_rev_8_21_14_0_20_44_10</name>
    <dbReference type="NCBI Taxonomy" id="1974818"/>
    <lineage>
        <taxon>Bacteria</taxon>
        <taxon>Candidatus Portnoyibacteriota</taxon>
    </lineage>
</organism>
<dbReference type="InterPro" id="IPR001790">
    <property type="entry name" value="Ribosomal_uL10"/>
</dbReference>
<dbReference type="EMBL" id="PCVN01000104">
    <property type="protein sequence ID" value="PIQ74099.1"/>
    <property type="molecule type" value="Genomic_DNA"/>
</dbReference>
<dbReference type="SUPFAM" id="SSF160369">
    <property type="entry name" value="Ribosomal protein L10-like"/>
    <property type="match status" value="1"/>
</dbReference>
<dbReference type="AlphaFoldDB" id="A0A2H0KPN5"/>
<dbReference type="NCBIfam" id="NF000955">
    <property type="entry name" value="PRK00099.1-1"/>
    <property type="match status" value="1"/>
</dbReference>
<proteinExistence type="inferred from homology"/>
<keyword evidence="5" id="KW-0694">RNA-binding</keyword>
<dbReference type="Pfam" id="PF00466">
    <property type="entry name" value="Ribosomal_L10"/>
    <property type="match status" value="1"/>
</dbReference>
<evidence type="ECO:0000313" key="6">
    <source>
        <dbReference type="EMBL" id="PIQ74099.1"/>
    </source>
</evidence>